<evidence type="ECO:0000256" key="16">
    <source>
        <dbReference type="ARBA" id="ARBA00023157"/>
    </source>
</evidence>
<dbReference type="InterPro" id="IPR024079">
    <property type="entry name" value="MetalloPept_cat_dom_sf"/>
</dbReference>
<feature type="binding site" evidence="21">
    <location>
        <position position="429"/>
    </location>
    <ligand>
        <name>Ca(2+)</name>
        <dbReference type="ChEBI" id="CHEBI:29108"/>
        <label>4</label>
    </ligand>
</feature>
<comment type="cofactor">
    <cofactor evidence="21">
        <name>Ca(2+)</name>
        <dbReference type="ChEBI" id="CHEBI:29108"/>
    </cofactor>
    <text evidence="21">Can bind about 5 Ca(2+) ions per subunit.</text>
</comment>
<feature type="binding site" evidence="21">
    <location>
        <position position="237"/>
    </location>
    <ligand>
        <name>Zn(2+)</name>
        <dbReference type="ChEBI" id="CHEBI:29105"/>
        <label>2</label>
        <note>catalytic</note>
    </ligand>
</feature>
<evidence type="ECO:0000256" key="9">
    <source>
        <dbReference type="ARBA" id="ARBA00022737"/>
    </source>
</evidence>
<dbReference type="FunFam" id="3.40.390.10:FF:000007">
    <property type="entry name" value="Collagenase 3"/>
    <property type="match status" value="1"/>
</dbReference>
<comment type="similarity">
    <text evidence="2">Belongs to the peptidase M10A family.</text>
</comment>
<feature type="binding site" evidence="21">
    <location>
        <position position="202"/>
    </location>
    <ligand>
        <name>Ca(2+)</name>
        <dbReference type="ChEBI" id="CHEBI:29108"/>
        <label>3</label>
    </ligand>
</feature>
<dbReference type="SUPFAM" id="SSF47090">
    <property type="entry name" value="PGBD-like"/>
    <property type="match status" value="1"/>
</dbReference>
<dbReference type="PANTHER" id="PTHR10201">
    <property type="entry name" value="MATRIX METALLOPROTEINASE"/>
    <property type="match status" value="1"/>
</dbReference>
<feature type="repeat" description="Hemopexin" evidence="22">
    <location>
        <begin position="376"/>
        <end position="424"/>
    </location>
</feature>
<dbReference type="GO" id="GO:0006508">
    <property type="term" value="P:proteolysis"/>
    <property type="evidence" value="ECO:0007669"/>
    <property type="project" value="UniProtKB-KW"/>
</dbReference>
<keyword evidence="15" id="KW-0865">Zymogen</keyword>
<evidence type="ECO:0000256" key="8">
    <source>
        <dbReference type="ARBA" id="ARBA00022729"/>
    </source>
</evidence>
<dbReference type="InterPro" id="IPR036365">
    <property type="entry name" value="PGBD-like_sf"/>
</dbReference>
<dbReference type="Pfam" id="PF00413">
    <property type="entry name" value="Peptidase_M10"/>
    <property type="match status" value="1"/>
</dbReference>
<feature type="domain" description="Peptidase metallopeptidase" evidence="24">
    <location>
        <begin position="106"/>
        <end position="265"/>
    </location>
</feature>
<dbReference type="Gene3D" id="3.40.390.10">
    <property type="entry name" value="Collagenase (Catalytic Domain)"/>
    <property type="match status" value="1"/>
</dbReference>
<dbReference type="InterPro" id="IPR001818">
    <property type="entry name" value="Pept_M10_metallopeptidase"/>
</dbReference>
<evidence type="ECO:0000256" key="6">
    <source>
        <dbReference type="ARBA" id="ARBA00022670"/>
    </source>
</evidence>
<dbReference type="InterPro" id="IPR033739">
    <property type="entry name" value="M10A_MMP"/>
</dbReference>
<dbReference type="CDD" id="cd04278">
    <property type="entry name" value="ZnMc_MMP"/>
    <property type="match status" value="1"/>
</dbReference>
<dbReference type="AlphaFoldDB" id="A0A401NN14"/>
<dbReference type="SMART" id="SM00120">
    <property type="entry name" value="HX"/>
    <property type="match status" value="4"/>
</dbReference>
<feature type="binding site" evidence="21">
    <location>
        <position position="176"/>
    </location>
    <ligand>
        <name>Ca(2+)</name>
        <dbReference type="ChEBI" id="CHEBI:29108"/>
        <label>3</label>
    </ligand>
</feature>
<feature type="binding site" evidence="21">
    <location>
        <position position="431"/>
    </location>
    <ligand>
        <name>Ca(2+)</name>
        <dbReference type="ChEBI" id="CHEBI:29108"/>
        <label>5</label>
    </ligand>
</feature>
<feature type="binding site" description="in inhibited form" evidence="21">
    <location>
        <position position="93"/>
    </location>
    <ligand>
        <name>Zn(2+)</name>
        <dbReference type="ChEBI" id="CHEBI:29105"/>
        <label>2</label>
        <note>catalytic</note>
    </ligand>
</feature>
<keyword evidence="7 20" id="KW-0479">Metal-binding</keyword>
<feature type="repeat" description="Hemopexin" evidence="22">
    <location>
        <begin position="278"/>
        <end position="327"/>
    </location>
</feature>
<organism evidence="25 26">
    <name type="scientific">Scyliorhinus torazame</name>
    <name type="common">Cloudy catshark</name>
    <name type="synonym">Catulus torazame</name>
    <dbReference type="NCBI Taxonomy" id="75743"/>
    <lineage>
        <taxon>Eukaryota</taxon>
        <taxon>Metazoa</taxon>
        <taxon>Chordata</taxon>
        <taxon>Craniata</taxon>
        <taxon>Vertebrata</taxon>
        <taxon>Chondrichthyes</taxon>
        <taxon>Elasmobranchii</taxon>
        <taxon>Galeomorphii</taxon>
        <taxon>Galeoidea</taxon>
        <taxon>Carcharhiniformes</taxon>
        <taxon>Scyliorhinidae</taxon>
        <taxon>Scyliorhinus</taxon>
    </lineage>
</organism>
<dbReference type="InterPro" id="IPR002477">
    <property type="entry name" value="Peptidoglycan-bd-like"/>
</dbReference>
<dbReference type="SMART" id="SM00235">
    <property type="entry name" value="ZnMc"/>
    <property type="match status" value="1"/>
</dbReference>
<feature type="repeat" description="Hemopexin" evidence="22">
    <location>
        <begin position="328"/>
        <end position="374"/>
    </location>
</feature>
<evidence type="ECO:0000256" key="21">
    <source>
        <dbReference type="PIRSR" id="PIRSR621190-2"/>
    </source>
</evidence>
<dbReference type="InterPro" id="IPR006026">
    <property type="entry name" value="Peptidase_Metallo"/>
</dbReference>
<evidence type="ECO:0000256" key="14">
    <source>
        <dbReference type="ARBA" id="ARBA00023105"/>
    </source>
</evidence>
<keyword evidence="6" id="KW-0645">Protease</keyword>
<feature type="binding site" evidence="21">
    <location>
        <position position="202"/>
    </location>
    <ligand>
        <name>Ca(2+)</name>
        <dbReference type="ChEBI" id="CHEBI:29108"/>
        <label>1</label>
    </ligand>
</feature>
<dbReference type="EMBL" id="BFAA01007773">
    <property type="protein sequence ID" value="GCB62244.1"/>
    <property type="molecule type" value="Genomic_DNA"/>
</dbReference>
<keyword evidence="11 20" id="KW-0862">Zinc</keyword>
<dbReference type="InterPro" id="IPR036375">
    <property type="entry name" value="Hemopexin-like_dom_sf"/>
</dbReference>
<evidence type="ECO:0000256" key="11">
    <source>
        <dbReference type="ARBA" id="ARBA00022833"/>
    </source>
</evidence>
<evidence type="ECO:0000256" key="2">
    <source>
        <dbReference type="ARBA" id="ARBA00010370"/>
    </source>
</evidence>
<evidence type="ECO:0000256" key="18">
    <source>
        <dbReference type="ARBA" id="ARBA00031807"/>
    </source>
</evidence>
<gene>
    <name evidence="25" type="ORF">scyTo_0014466</name>
</gene>
<feature type="binding site" evidence="21">
    <location>
        <position position="288"/>
    </location>
    <ligand>
        <name>Ca(2+)</name>
        <dbReference type="ChEBI" id="CHEBI:29108"/>
        <label>4</label>
    </ligand>
</feature>
<evidence type="ECO:0000313" key="25">
    <source>
        <dbReference type="EMBL" id="GCB62244.1"/>
    </source>
</evidence>
<keyword evidence="26" id="KW-1185">Reference proteome</keyword>
<dbReference type="GO" id="GO:0005615">
    <property type="term" value="C:extracellular space"/>
    <property type="evidence" value="ECO:0007669"/>
    <property type="project" value="TreeGrafter"/>
</dbReference>
<dbReference type="GO" id="GO:0031012">
    <property type="term" value="C:extracellular matrix"/>
    <property type="evidence" value="ECO:0007669"/>
    <property type="project" value="InterPro"/>
</dbReference>
<evidence type="ECO:0000256" key="7">
    <source>
        <dbReference type="ARBA" id="ARBA00022723"/>
    </source>
</evidence>
<dbReference type="PROSITE" id="PS51642">
    <property type="entry name" value="HEMOPEXIN_2"/>
    <property type="match status" value="3"/>
</dbReference>
<feature type="binding site" evidence="21">
    <location>
        <position position="193"/>
    </location>
    <ligand>
        <name>Ca(2+)</name>
        <dbReference type="ChEBI" id="CHEBI:29108"/>
        <label>2</label>
    </ligand>
</feature>
<evidence type="ECO:0000256" key="1">
    <source>
        <dbReference type="ARBA" id="ARBA00004498"/>
    </source>
</evidence>
<feature type="binding site" evidence="21">
    <location>
        <position position="199"/>
    </location>
    <ligand>
        <name>Ca(2+)</name>
        <dbReference type="ChEBI" id="CHEBI:29108"/>
        <label>3</label>
    </ligand>
</feature>
<evidence type="ECO:0000256" key="23">
    <source>
        <dbReference type="SAM" id="SignalP"/>
    </source>
</evidence>
<dbReference type="Gene3D" id="2.110.10.10">
    <property type="entry name" value="Hemopexin-like domain"/>
    <property type="match status" value="1"/>
</dbReference>
<feature type="binding site" evidence="21">
    <location>
        <position position="159"/>
    </location>
    <ligand>
        <name>Ca(2+)</name>
        <dbReference type="ChEBI" id="CHEBI:29108"/>
        <label>2</label>
    </ligand>
</feature>
<dbReference type="Pfam" id="PF00045">
    <property type="entry name" value="Hemopexin"/>
    <property type="match status" value="3"/>
</dbReference>
<dbReference type="FunFam" id="2.110.10.10:FF:000002">
    <property type="entry name" value="Matrix metallopeptidase 3"/>
    <property type="match status" value="1"/>
</dbReference>
<evidence type="ECO:0000256" key="3">
    <source>
        <dbReference type="ARBA" id="ARBA00018037"/>
    </source>
</evidence>
<evidence type="ECO:0000256" key="15">
    <source>
        <dbReference type="ARBA" id="ARBA00023145"/>
    </source>
</evidence>
<feature type="binding site" evidence="21">
    <location>
        <position position="184"/>
    </location>
    <ligand>
        <name>Zn(2+)</name>
        <dbReference type="ChEBI" id="CHEBI:29105"/>
        <label>1</label>
    </ligand>
</feature>
<dbReference type="PRINTS" id="PR00138">
    <property type="entry name" value="MATRIXIN"/>
</dbReference>
<dbReference type="Pfam" id="PF01471">
    <property type="entry name" value="PG_binding_1"/>
    <property type="match status" value="1"/>
</dbReference>
<name>A0A401NN14_SCYTO</name>
<evidence type="ECO:0000256" key="13">
    <source>
        <dbReference type="ARBA" id="ARBA00023049"/>
    </source>
</evidence>
<keyword evidence="5" id="KW-0272">Extracellular matrix</keyword>
<evidence type="ECO:0000256" key="12">
    <source>
        <dbReference type="ARBA" id="ARBA00022837"/>
    </source>
</evidence>
<keyword evidence="16" id="KW-1015">Disulfide bond</keyword>
<keyword evidence="9" id="KW-0677">Repeat</keyword>
<evidence type="ECO:0000259" key="24">
    <source>
        <dbReference type="SMART" id="SM00235"/>
    </source>
</evidence>
<keyword evidence="13" id="KW-0482">Metalloprotease</keyword>
<accession>A0A401NN14</accession>
<feature type="binding site" evidence="20">
    <location>
        <position position="219"/>
    </location>
    <ligand>
        <name>Zn(2+)</name>
        <dbReference type="ChEBI" id="CHEBI:29105"/>
        <label>2</label>
        <note>catalytic</note>
    </ligand>
</feature>
<evidence type="ECO:0000313" key="26">
    <source>
        <dbReference type="Proteomes" id="UP000288216"/>
    </source>
</evidence>
<keyword evidence="17" id="KW-0325">Glycoprotein</keyword>
<feature type="binding site" evidence="21">
    <location>
        <position position="171"/>
    </location>
    <ligand>
        <name>Zn(2+)</name>
        <dbReference type="ChEBI" id="CHEBI:29105"/>
        <label>1</label>
    </ligand>
</feature>
<evidence type="ECO:0000256" key="22">
    <source>
        <dbReference type="PROSITE-ProRule" id="PRU01011"/>
    </source>
</evidence>
<dbReference type="GO" id="GO:0030574">
    <property type="term" value="P:collagen catabolic process"/>
    <property type="evidence" value="ECO:0007669"/>
    <property type="project" value="UniProtKB-KW"/>
</dbReference>
<dbReference type="STRING" id="75743.A0A401NN14"/>
<dbReference type="CDD" id="cd00094">
    <property type="entry name" value="HX"/>
    <property type="match status" value="1"/>
</dbReference>
<comment type="caution">
    <text evidence="25">The sequence shown here is derived from an EMBL/GenBank/DDBJ whole genome shotgun (WGS) entry which is preliminary data.</text>
</comment>
<feature type="binding site" evidence="20">
    <location>
        <position position="223"/>
    </location>
    <ligand>
        <name>Zn(2+)</name>
        <dbReference type="ChEBI" id="CHEBI:29105"/>
        <label>2</label>
        <note>catalytic</note>
    </ligand>
</feature>
<dbReference type="PANTHER" id="PTHR10201:SF165">
    <property type="entry name" value="COLLAGENASE 3"/>
    <property type="match status" value="1"/>
</dbReference>
<feature type="binding site" evidence="21">
    <location>
        <position position="197"/>
    </location>
    <ligand>
        <name>Zn(2+)</name>
        <dbReference type="ChEBI" id="CHEBI:29105"/>
        <label>1</label>
    </ligand>
</feature>
<dbReference type="InterPro" id="IPR018487">
    <property type="entry name" value="Hemopexin-like_repeat"/>
</dbReference>
<feature type="binding site" evidence="21">
    <location>
        <position position="125"/>
    </location>
    <ligand>
        <name>Ca(2+)</name>
        <dbReference type="ChEBI" id="CHEBI:29108"/>
        <label>1</label>
    </ligand>
</feature>
<dbReference type="GO" id="GO:0004222">
    <property type="term" value="F:metalloendopeptidase activity"/>
    <property type="evidence" value="ECO:0007669"/>
    <property type="project" value="InterPro"/>
</dbReference>
<feature type="binding site" evidence="21">
    <location>
        <position position="195"/>
    </location>
    <ligand>
        <name>Ca(2+)</name>
        <dbReference type="ChEBI" id="CHEBI:29108"/>
        <label>2</label>
    </ligand>
</feature>
<dbReference type="InterPro" id="IPR021190">
    <property type="entry name" value="Pept_M10A"/>
</dbReference>
<feature type="binding site" evidence="21">
    <location>
        <position position="169"/>
    </location>
    <ligand>
        <name>Zn(2+)</name>
        <dbReference type="ChEBI" id="CHEBI:29105"/>
        <label>1</label>
    </ligand>
</feature>
<feature type="binding site" evidence="21">
    <location>
        <position position="382"/>
    </location>
    <ligand>
        <name>Ca(2+)</name>
        <dbReference type="ChEBI" id="CHEBI:29108"/>
        <label>5</label>
    </ligand>
</feature>
<dbReference type="PIRSF" id="PIRSF001191">
    <property type="entry name" value="Peptidase_M10A_matrix"/>
    <property type="match status" value="1"/>
</dbReference>
<dbReference type="InterPro" id="IPR000585">
    <property type="entry name" value="Hemopexin-like_dom"/>
</dbReference>
<keyword evidence="8 23" id="KW-0732">Signal</keyword>
<evidence type="ECO:0000256" key="5">
    <source>
        <dbReference type="ARBA" id="ARBA00022530"/>
    </source>
</evidence>
<comment type="subcellular location">
    <subcellularLocation>
        <location evidence="1">Secreted</location>
        <location evidence="1">Extracellular space</location>
        <location evidence="1">Extracellular matrix</location>
    </subcellularLocation>
</comment>
<dbReference type="OMA" id="ISAFRYI"/>
<comment type="cofactor">
    <cofactor evidence="21">
        <name>Zn(2+)</name>
        <dbReference type="ChEBI" id="CHEBI:29105"/>
    </cofactor>
    <text evidence="21">Binds 2 Zn(2+) ions per subunit.</text>
</comment>
<evidence type="ECO:0000256" key="4">
    <source>
        <dbReference type="ARBA" id="ARBA00022525"/>
    </source>
</evidence>
<evidence type="ECO:0000256" key="10">
    <source>
        <dbReference type="ARBA" id="ARBA00022801"/>
    </source>
</evidence>
<evidence type="ECO:0000256" key="20">
    <source>
        <dbReference type="PIRSR" id="PIRSR001191-2"/>
    </source>
</evidence>
<feature type="chain" id="PRO_5019204720" description="Collagenase 3" evidence="23">
    <location>
        <begin position="21"/>
        <end position="468"/>
    </location>
</feature>
<evidence type="ECO:0000256" key="19">
    <source>
        <dbReference type="PIRSR" id="PIRSR001191-1"/>
    </source>
</evidence>
<feature type="binding site" evidence="20">
    <location>
        <position position="229"/>
    </location>
    <ligand>
        <name>Zn(2+)</name>
        <dbReference type="ChEBI" id="CHEBI:29105"/>
        <label>2</label>
        <note>catalytic</note>
    </ligand>
</feature>
<dbReference type="GO" id="GO:0008270">
    <property type="term" value="F:zinc ion binding"/>
    <property type="evidence" value="ECO:0007669"/>
    <property type="project" value="InterPro"/>
</dbReference>
<proteinExistence type="inferred from homology"/>
<reference evidence="25 26" key="1">
    <citation type="journal article" date="2018" name="Nat. Ecol. Evol.">
        <title>Shark genomes provide insights into elasmobranch evolution and the origin of vertebrates.</title>
        <authorList>
            <person name="Hara Y"/>
            <person name="Yamaguchi K"/>
            <person name="Onimaru K"/>
            <person name="Kadota M"/>
            <person name="Koyanagi M"/>
            <person name="Keeley SD"/>
            <person name="Tatsumi K"/>
            <person name="Tanaka K"/>
            <person name="Motone F"/>
            <person name="Kageyama Y"/>
            <person name="Nozu R"/>
            <person name="Adachi N"/>
            <person name="Nishimura O"/>
            <person name="Nakagawa R"/>
            <person name="Tanegashima C"/>
            <person name="Kiyatake I"/>
            <person name="Matsumoto R"/>
            <person name="Murakumo K"/>
            <person name="Nishida K"/>
            <person name="Terakita A"/>
            <person name="Kuratani S"/>
            <person name="Sato K"/>
            <person name="Hyodo S Kuraku.S."/>
        </authorList>
    </citation>
    <scope>NUCLEOTIDE SEQUENCE [LARGE SCALE GENOMIC DNA]</scope>
</reference>
<protein>
    <recommendedName>
        <fullName evidence="3">Collagenase 3</fullName>
    </recommendedName>
    <alternativeName>
        <fullName evidence="18">Matrix metalloproteinase-13</fullName>
    </alternativeName>
</protein>
<evidence type="ECO:0000256" key="17">
    <source>
        <dbReference type="ARBA" id="ARBA00023180"/>
    </source>
</evidence>
<dbReference type="GO" id="GO:0030198">
    <property type="term" value="P:extracellular matrix organization"/>
    <property type="evidence" value="ECO:0007669"/>
    <property type="project" value="TreeGrafter"/>
</dbReference>
<dbReference type="OrthoDB" id="406838at2759"/>
<feature type="binding site" evidence="21">
    <location>
        <position position="177"/>
    </location>
    <ligand>
        <name>Ca(2+)</name>
        <dbReference type="ChEBI" id="CHEBI:29108"/>
        <label>3</label>
    </ligand>
</feature>
<dbReference type="SUPFAM" id="SSF50923">
    <property type="entry name" value="Hemopexin-like domain"/>
    <property type="match status" value="1"/>
</dbReference>
<keyword evidence="12 21" id="KW-0106">Calcium</keyword>
<dbReference type="Proteomes" id="UP000288216">
    <property type="component" value="Unassembled WGS sequence"/>
</dbReference>
<feature type="signal peptide" evidence="23">
    <location>
        <begin position="1"/>
        <end position="20"/>
    </location>
</feature>
<keyword evidence="10" id="KW-0378">Hydrolase</keyword>
<feature type="binding site" evidence="21">
    <location>
        <position position="332"/>
    </location>
    <ligand>
        <name>Ca(2+)</name>
        <dbReference type="ChEBI" id="CHEBI:29108"/>
        <label>4</label>
    </ligand>
</feature>
<sequence>MKYFQAPILLILLNSTFTFAFPLTSEISQNDHSFAKQYLKRLYDFEGDPFNGLKTSSGDSIRANILKMQKFFGLPITGELDSATLVVMKRPRCGVHDALQYNHFPGNIKWQHTNLTYRITKYTPDIENRQVDRAIWAAFKVWSDVTPLTFTRALDGEADIMMSFTPRVHGDGYPFDGPNGFLGHAFPPGRGLGGDVHFDEEETWSMDSKGYNLFMVAAHEIGHALGMAHSQDVGALMFPQYSYLNIRDFSLPYDDVQGIQALYGSSNKPDTKPHPKTPEKCDPSLSFDAVSKLRGEIMFFKDRFLWRIHPQVPDAMMLTIQTQWPDLPSKIDASYENAFRDITLFFRKKKYWAVNGYDILPGHPRSIYDFGFPKTVKKIDAAVQIKETGKTIFFVGNKCWSYDERAKKMDKGYPKWIEDDWPGIGDNVDAVVQHREHVYFFRGFTMSVYNNRNKRVINIVYANSAICK</sequence>
<keyword evidence="4" id="KW-0964">Secreted</keyword>
<feature type="active site" evidence="19">
    <location>
        <position position="220"/>
    </location>
</feature>
<dbReference type="SUPFAM" id="SSF55486">
    <property type="entry name" value="Metalloproteases ('zincins'), catalytic domain"/>
    <property type="match status" value="1"/>
</dbReference>
<keyword evidence="14" id="KW-0177">Collagen degradation</keyword>